<reference evidence="2" key="1">
    <citation type="submission" date="2021-04" db="EMBL/GenBank/DDBJ databases">
        <authorList>
            <consortium name="Molecular Ecology Group"/>
        </authorList>
    </citation>
    <scope>NUCLEOTIDE SEQUENCE</scope>
</reference>
<accession>A0A8S3Z563</accession>
<name>A0A8S3Z563_9EUPU</name>
<dbReference type="Gene3D" id="2.40.128.590">
    <property type="entry name" value="CpcT/CpeT domain"/>
    <property type="match status" value="1"/>
</dbReference>
<dbReference type="Proteomes" id="UP000678393">
    <property type="component" value="Unassembled WGS sequence"/>
</dbReference>
<gene>
    <name evidence="2" type="ORF">CUNI_LOCUS10211</name>
</gene>
<dbReference type="OrthoDB" id="6198932at2759"/>
<comment type="caution">
    <text evidence="2">The sequence shown here is derived from an EMBL/GenBank/DDBJ whole genome shotgun (WGS) entry which is preliminary data.</text>
</comment>
<feature type="signal peptide" evidence="1">
    <location>
        <begin position="1"/>
        <end position="18"/>
    </location>
</feature>
<protein>
    <submittedName>
        <fullName evidence="2">Uncharacterized protein</fullName>
    </submittedName>
</protein>
<evidence type="ECO:0000256" key="1">
    <source>
        <dbReference type="SAM" id="SignalP"/>
    </source>
</evidence>
<feature type="chain" id="PRO_5035761162" evidence="1">
    <location>
        <begin position="19"/>
        <end position="217"/>
    </location>
</feature>
<keyword evidence="3" id="KW-1185">Reference proteome</keyword>
<dbReference type="AlphaFoldDB" id="A0A8S3Z563"/>
<organism evidence="2 3">
    <name type="scientific">Candidula unifasciata</name>
    <dbReference type="NCBI Taxonomy" id="100452"/>
    <lineage>
        <taxon>Eukaryota</taxon>
        <taxon>Metazoa</taxon>
        <taxon>Spiralia</taxon>
        <taxon>Lophotrochozoa</taxon>
        <taxon>Mollusca</taxon>
        <taxon>Gastropoda</taxon>
        <taxon>Heterobranchia</taxon>
        <taxon>Euthyneura</taxon>
        <taxon>Panpulmonata</taxon>
        <taxon>Eupulmonata</taxon>
        <taxon>Stylommatophora</taxon>
        <taxon>Helicina</taxon>
        <taxon>Helicoidea</taxon>
        <taxon>Geomitridae</taxon>
        <taxon>Candidula</taxon>
    </lineage>
</organism>
<sequence length="217" mass="23945">MQPLRLAVFLAFIVGLRAYALTDSLAEFYCDVNGDYDDREQVEKDGGDRSLIDLKLVPVVAPSLSPLPVLYVVESIAGVLVRVLILIVTQDPKGYIYTDPYNVTGKTDIKSGTFDVNQVKSLTPADLQGQQDCKDVFEPVQPFVFAVNYPDCKETPVNGSRSSYGVTVTCNEFFAIVPAGAPEKPTLVPYQFKRRGNKYQLEDAPSNYVCDCDKPSN</sequence>
<proteinExistence type="predicted"/>
<dbReference type="EMBL" id="CAJHNH020001835">
    <property type="protein sequence ID" value="CAG5124653.1"/>
    <property type="molecule type" value="Genomic_DNA"/>
</dbReference>
<keyword evidence="1" id="KW-0732">Signal</keyword>
<evidence type="ECO:0000313" key="2">
    <source>
        <dbReference type="EMBL" id="CAG5124653.1"/>
    </source>
</evidence>
<evidence type="ECO:0000313" key="3">
    <source>
        <dbReference type="Proteomes" id="UP000678393"/>
    </source>
</evidence>
<dbReference type="InterPro" id="IPR038672">
    <property type="entry name" value="CpcT/CpeT_sf"/>
</dbReference>